<dbReference type="PANTHER" id="PTHR13138">
    <property type="entry name" value="PROTEIN LIN1"/>
    <property type="match status" value="1"/>
</dbReference>
<protein>
    <recommendedName>
        <fullName evidence="2">OCRE domain-containing protein</fullName>
    </recommendedName>
</protein>
<feature type="compositionally biased region" description="Low complexity" evidence="1">
    <location>
        <begin position="341"/>
        <end position="367"/>
    </location>
</feature>
<feature type="domain" description="OCRE" evidence="2">
    <location>
        <begin position="422"/>
        <end position="471"/>
    </location>
</feature>
<organism evidence="3 4">
    <name type="scientific">Chlorella ohadii</name>
    <dbReference type="NCBI Taxonomy" id="2649997"/>
    <lineage>
        <taxon>Eukaryota</taxon>
        <taxon>Viridiplantae</taxon>
        <taxon>Chlorophyta</taxon>
        <taxon>core chlorophytes</taxon>
        <taxon>Trebouxiophyceae</taxon>
        <taxon>Chlorellales</taxon>
        <taxon>Chlorellaceae</taxon>
        <taxon>Chlorella clade</taxon>
        <taxon>Chlorella</taxon>
    </lineage>
</organism>
<reference evidence="3" key="1">
    <citation type="submission" date="2020-11" db="EMBL/GenBank/DDBJ databases">
        <title>Chlorella ohadii genome sequencing and assembly.</title>
        <authorList>
            <person name="Murik O."/>
            <person name="Treves H."/>
            <person name="Kedem I."/>
            <person name="Shotland Y."/>
            <person name="Kaplan A."/>
        </authorList>
    </citation>
    <scope>NUCLEOTIDE SEQUENCE</scope>
    <source>
        <strain evidence="3">1</strain>
    </source>
</reference>
<evidence type="ECO:0000313" key="4">
    <source>
        <dbReference type="Proteomes" id="UP001205105"/>
    </source>
</evidence>
<feature type="region of interest" description="Disordered" evidence="1">
    <location>
        <begin position="233"/>
        <end position="258"/>
    </location>
</feature>
<evidence type="ECO:0000313" key="3">
    <source>
        <dbReference type="EMBL" id="KAI7844013.1"/>
    </source>
</evidence>
<dbReference type="Gene3D" id="1.10.720.30">
    <property type="entry name" value="SAP domain"/>
    <property type="match status" value="1"/>
</dbReference>
<dbReference type="InterPro" id="IPR041591">
    <property type="entry name" value="OCRE"/>
</dbReference>
<name>A0AAD5DWT5_9CHLO</name>
<feature type="region of interest" description="Disordered" evidence="1">
    <location>
        <begin position="12"/>
        <end position="81"/>
    </location>
</feature>
<feature type="compositionally biased region" description="Basic and acidic residues" evidence="1">
    <location>
        <begin position="12"/>
        <end position="43"/>
    </location>
</feature>
<evidence type="ECO:0000259" key="2">
    <source>
        <dbReference type="Pfam" id="PF17780"/>
    </source>
</evidence>
<dbReference type="GO" id="GO:0005682">
    <property type="term" value="C:U5 snRNP"/>
    <property type="evidence" value="ECO:0007669"/>
    <property type="project" value="InterPro"/>
</dbReference>
<dbReference type="Proteomes" id="UP001205105">
    <property type="component" value="Unassembled WGS sequence"/>
</dbReference>
<proteinExistence type="predicted"/>
<dbReference type="CDD" id="cd16166">
    <property type="entry name" value="OCRE_SUA_like"/>
    <property type="match status" value="1"/>
</dbReference>
<gene>
    <name evidence="3" type="ORF">COHA_002550</name>
</gene>
<dbReference type="InterPro" id="IPR035623">
    <property type="entry name" value="SUA-like_OCRE"/>
</dbReference>
<evidence type="ECO:0000256" key="1">
    <source>
        <dbReference type="SAM" id="MobiDB-lite"/>
    </source>
</evidence>
<dbReference type="InterPro" id="IPR036361">
    <property type="entry name" value="SAP_dom_sf"/>
</dbReference>
<dbReference type="Pfam" id="PF17780">
    <property type="entry name" value="OCRE"/>
    <property type="match status" value="1"/>
</dbReference>
<dbReference type="AlphaFoldDB" id="A0AAD5DWT5"/>
<dbReference type="PANTHER" id="PTHR13138:SF3">
    <property type="entry name" value="CD2 ANTIGEN CYTOPLASMIC TAIL-BINDING PROTEIN 2"/>
    <property type="match status" value="1"/>
</dbReference>
<sequence>MADTDALIQQALKEEEAERKRVKKEKAAHAKEAKAVRKGKTLEQIEEEEGGPVKESQVGMAQTRRAAKRKGAGADDTELVDDVEAVEEDLEQEEEDGIKLEAFNLKEERERGYFDEAGNYVEKEDKDEAELAQDAWLQSDEGRLAAVGRRCALLSLSELSWRVGIAAELAQDASLQSDEAKVVSDEVRRKIEERLRREAAAEAAGPLSATQIARLQYTASQLLQPGESVAAGLKRLGGHSRRPAKRSKGRGGEAADMAADVAPDPAAKEQFNKLTEVAMQLMDAGEADVYTQNKEYFERAAAVYIDLPGPSTVMEGAGTAAYEDADEDMFADDEDKPKEQAAAPSAAAPAAAAAAAPAAPPRAAAPAKQQQADETDYSSWPVKELRRFLTERGVDSAGIIEKDDLIAKVKEVAAAGPEGEAPAGYSFDAATGYWRSADTGMYWDASSGGFYNPVDSKWYSWDDGKQQFVEWAAGKPQ</sequence>
<keyword evidence="4" id="KW-1185">Reference proteome</keyword>
<accession>A0AAD5DWT5</accession>
<dbReference type="EMBL" id="JADXDR010000035">
    <property type="protein sequence ID" value="KAI7844013.1"/>
    <property type="molecule type" value="Genomic_DNA"/>
</dbReference>
<feature type="compositionally biased region" description="Basic residues" evidence="1">
    <location>
        <begin position="236"/>
        <end position="249"/>
    </location>
</feature>
<feature type="region of interest" description="Disordered" evidence="1">
    <location>
        <begin position="331"/>
        <end position="377"/>
    </location>
</feature>
<dbReference type="InterPro" id="IPR039905">
    <property type="entry name" value="CD2BP2/Lin1"/>
</dbReference>
<comment type="caution">
    <text evidence="3">The sequence shown here is derived from an EMBL/GenBank/DDBJ whole genome shotgun (WGS) entry which is preliminary data.</text>
</comment>